<evidence type="ECO:0000256" key="4">
    <source>
        <dbReference type="ARBA" id="ARBA00022833"/>
    </source>
</evidence>
<feature type="domain" description="UBP-type" evidence="9">
    <location>
        <begin position="28"/>
        <end position="146"/>
    </location>
</feature>
<dbReference type="Pfam" id="PF00443">
    <property type="entry name" value="UCH"/>
    <property type="match status" value="1"/>
</dbReference>
<keyword evidence="6" id="KW-0645">Protease</keyword>
<dbReference type="STRING" id="451379.A0A0N5ABE7"/>
<dbReference type="InterPro" id="IPR001607">
    <property type="entry name" value="Znf_UBP"/>
</dbReference>
<keyword evidence="6" id="KW-0378">Hydrolase</keyword>
<evidence type="ECO:0000313" key="10">
    <source>
        <dbReference type="Proteomes" id="UP000046393"/>
    </source>
</evidence>
<evidence type="ECO:0000313" key="11">
    <source>
        <dbReference type="WBParaSite" id="SMUV_0000147301-mRNA-1"/>
    </source>
</evidence>
<dbReference type="SMART" id="SM00290">
    <property type="entry name" value="ZnF_UBP"/>
    <property type="match status" value="1"/>
</dbReference>
<keyword evidence="4" id="KW-0862">Zinc</keyword>
<evidence type="ECO:0000256" key="6">
    <source>
        <dbReference type="RuleBase" id="RU366025"/>
    </source>
</evidence>
<keyword evidence="6" id="KW-0833">Ubl conjugation pathway</keyword>
<evidence type="ECO:0000256" key="7">
    <source>
        <dbReference type="SAM" id="MobiDB-lite"/>
    </source>
</evidence>
<dbReference type="Pfam" id="PF02148">
    <property type="entry name" value="zf-UBP"/>
    <property type="match status" value="1"/>
</dbReference>
<dbReference type="GO" id="GO:0005634">
    <property type="term" value="C:nucleus"/>
    <property type="evidence" value="ECO:0007669"/>
    <property type="project" value="TreeGrafter"/>
</dbReference>
<evidence type="ECO:0000259" key="9">
    <source>
        <dbReference type="PROSITE" id="PS50271"/>
    </source>
</evidence>
<dbReference type="Gene3D" id="3.30.40.10">
    <property type="entry name" value="Zinc/RING finger domain, C3HC4 (zinc finger)"/>
    <property type="match status" value="1"/>
</dbReference>
<keyword evidence="10" id="KW-1185">Reference proteome</keyword>
<protein>
    <recommendedName>
        <fullName evidence="6">Ubiquitin carboxyl-terminal hydrolase</fullName>
        <ecNumber evidence="6">3.4.19.12</ecNumber>
    </recommendedName>
</protein>
<dbReference type="InterPro" id="IPR038765">
    <property type="entry name" value="Papain-like_cys_pep_sf"/>
</dbReference>
<feature type="domain" description="USP" evidence="8">
    <location>
        <begin position="234"/>
        <end position="777"/>
    </location>
</feature>
<dbReference type="WBParaSite" id="SMUV_0000147301-mRNA-1">
    <property type="protein sequence ID" value="SMUV_0000147301-mRNA-1"/>
    <property type="gene ID" value="SMUV_0000147301"/>
</dbReference>
<dbReference type="Gene3D" id="3.90.70.10">
    <property type="entry name" value="Cysteine proteinases"/>
    <property type="match status" value="1"/>
</dbReference>
<comment type="similarity">
    <text evidence="1 6">Belongs to the peptidase C19 family.</text>
</comment>
<dbReference type="SUPFAM" id="SSF57850">
    <property type="entry name" value="RING/U-box"/>
    <property type="match status" value="1"/>
</dbReference>
<keyword evidence="6" id="KW-0788">Thiol protease</keyword>
<evidence type="ECO:0000256" key="1">
    <source>
        <dbReference type="ARBA" id="ARBA00009085"/>
    </source>
</evidence>
<dbReference type="PROSITE" id="PS00972">
    <property type="entry name" value="USP_1"/>
    <property type="match status" value="1"/>
</dbReference>
<dbReference type="GO" id="GO:0008270">
    <property type="term" value="F:zinc ion binding"/>
    <property type="evidence" value="ECO:0007669"/>
    <property type="project" value="UniProtKB-KW"/>
</dbReference>
<dbReference type="PROSITE" id="PS00973">
    <property type="entry name" value="USP_2"/>
    <property type="match status" value="1"/>
</dbReference>
<sequence length="778" mass="87229">MELIVAKPVVEPSPTAADVSELEESSSTMCKHKSKKSLFKLTDIRKKIKANVKKGYLSDVCDECLHNDPNSQNIAQWLCVTCGFIGCEKEGHTQKHFQAARSGTDHPLYFSLNTRKFKCFCCNIIMDGGEEANGPMKTFVNDYFAFKKSAAPRSSLSEQNADSKNLLSLKSDVSSKSETLSKKDKYAESTGRLKTVMQGKGKKVVDCFDESDRKDEQRQRHGLAVKVTVVIISLGLINLGNTCFFNSTMQCLMHTYTLRCYVKNVGILDEVEIGGCKVNVGEKQIEVSRTKLHLEGFSGPLNECLAYFLGEFYAGRNLKPSPLFSEIAIKAPRFRGWAQQDAHELLRCLMDGLRSEELQRYKNAIALNLKLPKSAVTKSINSEVSYMAKAMLQACGRPLLDAIFGGTLLQAIKCSKCGHLSCIYEEFLDLSIPIPSATSSKFLNETLKIHKPPSVISKYQKKKEKVAARKVLSQPSCSLNEFLFFLPFSSDLFFYYLKRLRRKARHESASSNRDDASDGEFASAAQNESDLEEDDDTADTDLEFEKLCLDDVEDCLQTLGEEKDLQDNRSLDACLSAFTAKEILSFPNAYECEKCCLSQNKNLRNGMKKKTVDAEKRYFIYEPPTVLTLHLKRFEQHHSSSGRVSTSKVRGHVAFPLVLDIASFCTKIVKRVEKGRRKVLYALYGIVSHSGDLSGGHYVAYVRSRPASSTANKFFCEAAKNLLPQNPNIDIFSEDTKESDKESLNGNWFYVSDSRVSAVDESKVLDAEAYILFYERIA</sequence>
<name>A0A0N5ABE7_9BILA</name>
<dbReference type="PROSITE" id="PS50235">
    <property type="entry name" value="USP_3"/>
    <property type="match status" value="1"/>
</dbReference>
<accession>A0A0N5ABE7</accession>
<dbReference type="Proteomes" id="UP000046393">
    <property type="component" value="Unplaced"/>
</dbReference>
<dbReference type="InterPro" id="IPR001394">
    <property type="entry name" value="Peptidase_C19_UCH"/>
</dbReference>
<dbReference type="InterPro" id="IPR028889">
    <property type="entry name" value="USP"/>
</dbReference>
<dbReference type="GO" id="GO:0006508">
    <property type="term" value="P:proteolysis"/>
    <property type="evidence" value="ECO:0007669"/>
    <property type="project" value="UniProtKB-KW"/>
</dbReference>
<feature type="region of interest" description="Disordered" evidence="7">
    <location>
        <begin position="508"/>
        <end position="536"/>
    </location>
</feature>
<dbReference type="InterPro" id="IPR018200">
    <property type="entry name" value="USP_CS"/>
</dbReference>
<dbReference type="GO" id="GO:0005829">
    <property type="term" value="C:cytosol"/>
    <property type="evidence" value="ECO:0007669"/>
    <property type="project" value="TreeGrafter"/>
</dbReference>
<dbReference type="AlphaFoldDB" id="A0A0N5ABE7"/>
<dbReference type="EC" id="3.4.19.12" evidence="6"/>
<evidence type="ECO:0000256" key="2">
    <source>
        <dbReference type="ARBA" id="ARBA00022723"/>
    </source>
</evidence>
<evidence type="ECO:0000256" key="3">
    <source>
        <dbReference type="ARBA" id="ARBA00022771"/>
    </source>
</evidence>
<dbReference type="PROSITE" id="PS50271">
    <property type="entry name" value="ZF_UBP"/>
    <property type="match status" value="1"/>
</dbReference>
<dbReference type="PANTHER" id="PTHR24006:SF781">
    <property type="entry name" value="LD34905P"/>
    <property type="match status" value="1"/>
</dbReference>
<evidence type="ECO:0000259" key="8">
    <source>
        <dbReference type="PROSITE" id="PS50235"/>
    </source>
</evidence>
<keyword evidence="3 5" id="KW-0863">Zinc-finger</keyword>
<comment type="catalytic activity">
    <reaction evidence="6">
        <text>Thiol-dependent hydrolysis of ester, thioester, amide, peptide and isopeptide bonds formed by the C-terminal Gly of ubiquitin (a 76-residue protein attached to proteins as an intracellular targeting signal).</text>
        <dbReference type="EC" id="3.4.19.12"/>
    </reaction>
</comment>
<proteinExistence type="inferred from homology"/>
<dbReference type="GO" id="GO:0016579">
    <property type="term" value="P:protein deubiquitination"/>
    <property type="evidence" value="ECO:0007669"/>
    <property type="project" value="InterPro"/>
</dbReference>
<dbReference type="InterPro" id="IPR013083">
    <property type="entry name" value="Znf_RING/FYVE/PHD"/>
</dbReference>
<dbReference type="SUPFAM" id="SSF54001">
    <property type="entry name" value="Cysteine proteinases"/>
    <property type="match status" value="1"/>
</dbReference>
<dbReference type="InterPro" id="IPR050164">
    <property type="entry name" value="Peptidase_C19"/>
</dbReference>
<dbReference type="PANTHER" id="PTHR24006">
    <property type="entry name" value="UBIQUITIN CARBOXYL-TERMINAL HYDROLASE"/>
    <property type="match status" value="1"/>
</dbReference>
<dbReference type="CDD" id="cd02667">
    <property type="entry name" value="Peptidase_C19K"/>
    <property type="match status" value="1"/>
</dbReference>
<reference evidence="11" key="1">
    <citation type="submission" date="2017-02" db="UniProtKB">
        <authorList>
            <consortium name="WormBaseParasite"/>
        </authorList>
    </citation>
    <scope>IDENTIFICATION</scope>
</reference>
<organism evidence="10 11">
    <name type="scientific">Syphacia muris</name>
    <dbReference type="NCBI Taxonomy" id="451379"/>
    <lineage>
        <taxon>Eukaryota</taxon>
        <taxon>Metazoa</taxon>
        <taxon>Ecdysozoa</taxon>
        <taxon>Nematoda</taxon>
        <taxon>Chromadorea</taxon>
        <taxon>Rhabditida</taxon>
        <taxon>Spirurina</taxon>
        <taxon>Oxyuridomorpha</taxon>
        <taxon>Oxyuroidea</taxon>
        <taxon>Oxyuridae</taxon>
        <taxon>Syphacia</taxon>
    </lineage>
</organism>
<evidence type="ECO:0000256" key="5">
    <source>
        <dbReference type="PROSITE-ProRule" id="PRU00502"/>
    </source>
</evidence>
<dbReference type="GO" id="GO:0004843">
    <property type="term" value="F:cysteine-type deubiquitinase activity"/>
    <property type="evidence" value="ECO:0007669"/>
    <property type="project" value="UniProtKB-UniRule"/>
</dbReference>
<keyword evidence="2" id="KW-0479">Metal-binding</keyword>